<dbReference type="GeneID" id="54460527"/>
<dbReference type="AlphaFoldDB" id="A0A6A6YSU5"/>
<reference evidence="3" key="2">
    <citation type="submission" date="2020-04" db="EMBL/GenBank/DDBJ databases">
        <authorList>
            <consortium name="NCBI Genome Project"/>
        </authorList>
    </citation>
    <scope>NUCLEOTIDE SEQUENCE</scope>
    <source>
        <strain evidence="3">CBS 304.34</strain>
    </source>
</reference>
<proteinExistence type="predicted"/>
<accession>A0A6A6YSU5</accession>
<evidence type="ECO:0000313" key="3">
    <source>
        <dbReference type="RefSeq" id="XP_033578407.1"/>
    </source>
</evidence>
<reference evidence="1 3" key="1">
    <citation type="journal article" date="2020" name="Stud. Mycol.">
        <title>101 Dothideomycetes genomes: a test case for predicting lifestyles and emergence of pathogens.</title>
        <authorList>
            <person name="Haridas S."/>
            <person name="Albert R."/>
            <person name="Binder M."/>
            <person name="Bloem J."/>
            <person name="Labutti K."/>
            <person name="Salamov A."/>
            <person name="Andreopoulos B."/>
            <person name="Baker S."/>
            <person name="Barry K."/>
            <person name="Bills G."/>
            <person name="Bluhm B."/>
            <person name="Cannon C."/>
            <person name="Castanera R."/>
            <person name="Culley D."/>
            <person name="Daum C."/>
            <person name="Ezra D."/>
            <person name="Gonzalez J."/>
            <person name="Henrissat B."/>
            <person name="Kuo A."/>
            <person name="Liang C."/>
            <person name="Lipzen A."/>
            <person name="Lutzoni F."/>
            <person name="Magnuson J."/>
            <person name="Mondo S."/>
            <person name="Nolan M."/>
            <person name="Ohm R."/>
            <person name="Pangilinan J."/>
            <person name="Park H.-J."/>
            <person name="Ramirez L."/>
            <person name="Alfaro M."/>
            <person name="Sun H."/>
            <person name="Tritt A."/>
            <person name="Yoshinaga Y."/>
            <person name="Zwiers L.-H."/>
            <person name="Turgeon B."/>
            <person name="Goodwin S."/>
            <person name="Spatafora J."/>
            <person name="Crous P."/>
            <person name="Grigoriev I."/>
        </authorList>
    </citation>
    <scope>NUCLEOTIDE SEQUENCE</scope>
    <source>
        <strain evidence="1 3">CBS 304.34</strain>
    </source>
</reference>
<protein>
    <submittedName>
        <fullName evidence="1 3">Uncharacterized protein</fullName>
    </submittedName>
</protein>
<dbReference type="RefSeq" id="XP_033578407.1">
    <property type="nucleotide sequence ID" value="XM_033719634.1"/>
</dbReference>
<name>A0A6A6YSU5_9PEZI</name>
<dbReference type="OrthoDB" id="4293734at2759"/>
<evidence type="ECO:0000313" key="2">
    <source>
        <dbReference type="Proteomes" id="UP000504636"/>
    </source>
</evidence>
<gene>
    <name evidence="1 3" type="ORF">BDZ99DRAFT_461511</name>
</gene>
<reference evidence="3" key="3">
    <citation type="submission" date="2025-04" db="UniProtKB">
        <authorList>
            <consortium name="RefSeq"/>
        </authorList>
    </citation>
    <scope>IDENTIFICATION</scope>
    <source>
        <strain evidence="3">CBS 304.34</strain>
    </source>
</reference>
<dbReference type="Proteomes" id="UP000504636">
    <property type="component" value="Unplaced"/>
</dbReference>
<sequence length="81" mass="9205">MKTPKFYWNKGNWNQCHGDNKGTTGGKYTTETMISSTTPAKYLVRVCQKKKPVAKFDMPDLEHDGVPTDEEVLKELQSRLG</sequence>
<organism evidence="1">
    <name type="scientific">Mytilinidion resinicola</name>
    <dbReference type="NCBI Taxonomy" id="574789"/>
    <lineage>
        <taxon>Eukaryota</taxon>
        <taxon>Fungi</taxon>
        <taxon>Dikarya</taxon>
        <taxon>Ascomycota</taxon>
        <taxon>Pezizomycotina</taxon>
        <taxon>Dothideomycetes</taxon>
        <taxon>Pleosporomycetidae</taxon>
        <taxon>Mytilinidiales</taxon>
        <taxon>Mytilinidiaceae</taxon>
        <taxon>Mytilinidion</taxon>
    </lineage>
</organism>
<evidence type="ECO:0000313" key="1">
    <source>
        <dbReference type="EMBL" id="KAF2811443.1"/>
    </source>
</evidence>
<keyword evidence="2" id="KW-1185">Reference proteome</keyword>
<dbReference type="EMBL" id="MU003698">
    <property type="protein sequence ID" value="KAF2811443.1"/>
    <property type="molecule type" value="Genomic_DNA"/>
</dbReference>